<dbReference type="Proteomes" id="UP000199438">
    <property type="component" value="Unassembled WGS sequence"/>
</dbReference>
<evidence type="ECO:0008006" key="3">
    <source>
        <dbReference type="Google" id="ProtNLM"/>
    </source>
</evidence>
<name>A0A1I1JVX0_9FLAO</name>
<dbReference type="STRING" id="1334022.SAMN04487907_10579"/>
<protein>
    <recommendedName>
        <fullName evidence="3">CarboxypepD_reg-like domain-containing protein</fullName>
    </recommendedName>
</protein>
<dbReference type="OrthoDB" id="1427655at2"/>
<organism evidence="1 2">
    <name type="scientific">Zunongwangia mangrovi</name>
    <dbReference type="NCBI Taxonomy" id="1334022"/>
    <lineage>
        <taxon>Bacteria</taxon>
        <taxon>Pseudomonadati</taxon>
        <taxon>Bacteroidota</taxon>
        <taxon>Flavobacteriia</taxon>
        <taxon>Flavobacteriales</taxon>
        <taxon>Flavobacteriaceae</taxon>
        <taxon>Zunongwangia</taxon>
    </lineage>
</organism>
<reference evidence="2" key="1">
    <citation type="submission" date="2016-10" db="EMBL/GenBank/DDBJ databases">
        <authorList>
            <person name="Varghese N."/>
            <person name="Submissions S."/>
        </authorList>
    </citation>
    <scope>NUCLEOTIDE SEQUENCE [LARGE SCALE GENOMIC DNA]</scope>
    <source>
        <strain evidence="2">DSM 24499</strain>
    </source>
</reference>
<dbReference type="EMBL" id="FOKV01000005">
    <property type="protein sequence ID" value="SFC52122.1"/>
    <property type="molecule type" value="Genomic_DNA"/>
</dbReference>
<proteinExistence type="predicted"/>
<evidence type="ECO:0000313" key="1">
    <source>
        <dbReference type="EMBL" id="SFC52122.1"/>
    </source>
</evidence>
<sequence length="276" mass="30960">MRNQVLLVFVLAMPAIGFSQSKVIEGKIVADSLDGSLINIVNTSLGRGTTSDKFGYFTISASVNDIILFSSIQYKKKEILIDSSVYKKGFLIVELQLNVNQLDEVILPSLSGNLALDIKSFPVNDKYALNAPMSRQGSLSHEEKLLYTATTGPGGTRFKWYGLLFGSVPLDPVINGISGRTKMLKKLNKNIREEKELETELDLRKSFLLEKCHLTEEQVYLFINYCFAQPGYLELLKDPDKLKLLEYYKKASTEFLGLLAKENIETKSDSNNLKNP</sequence>
<gene>
    <name evidence="1" type="ORF">SAMN04487907_10579</name>
</gene>
<dbReference type="AlphaFoldDB" id="A0A1I1JVX0"/>
<accession>A0A1I1JVX0</accession>
<keyword evidence="2" id="KW-1185">Reference proteome</keyword>
<dbReference type="InterPro" id="IPR008969">
    <property type="entry name" value="CarboxyPept-like_regulatory"/>
</dbReference>
<evidence type="ECO:0000313" key="2">
    <source>
        <dbReference type="Proteomes" id="UP000199438"/>
    </source>
</evidence>
<dbReference type="RefSeq" id="WP_139219222.1">
    <property type="nucleotide sequence ID" value="NZ_FOKV01000005.1"/>
</dbReference>
<dbReference type="SUPFAM" id="SSF49464">
    <property type="entry name" value="Carboxypeptidase regulatory domain-like"/>
    <property type="match status" value="1"/>
</dbReference>